<dbReference type="GO" id="GO:0003964">
    <property type="term" value="F:RNA-directed DNA polymerase activity"/>
    <property type="evidence" value="ECO:0007669"/>
    <property type="project" value="UniProtKB-KW"/>
</dbReference>
<keyword evidence="4" id="KW-0255">Endonuclease</keyword>
<feature type="non-terminal residue" evidence="8">
    <location>
        <position position="90"/>
    </location>
</feature>
<dbReference type="AlphaFoldDB" id="A0A4Y7PGL1"/>
<name>A0A4Y7PGL1_9AGAM</name>
<dbReference type="VEuPathDB" id="FungiDB:BD410DRAFT_694319"/>
<dbReference type="Proteomes" id="UP000294933">
    <property type="component" value="Unassembled WGS sequence"/>
</dbReference>
<feature type="domain" description="Reverse transcriptase RNase H-like" evidence="7">
    <location>
        <begin position="2"/>
        <end position="64"/>
    </location>
</feature>
<organism evidence="8 9">
    <name type="scientific">Rickenella mellea</name>
    <dbReference type="NCBI Taxonomy" id="50990"/>
    <lineage>
        <taxon>Eukaryota</taxon>
        <taxon>Fungi</taxon>
        <taxon>Dikarya</taxon>
        <taxon>Basidiomycota</taxon>
        <taxon>Agaricomycotina</taxon>
        <taxon>Agaricomycetes</taxon>
        <taxon>Hymenochaetales</taxon>
        <taxon>Rickenellaceae</taxon>
        <taxon>Rickenella</taxon>
    </lineage>
</organism>
<evidence type="ECO:0000313" key="8">
    <source>
        <dbReference type="EMBL" id="TDL14497.1"/>
    </source>
</evidence>
<dbReference type="GO" id="GO:0016787">
    <property type="term" value="F:hydrolase activity"/>
    <property type="evidence" value="ECO:0007669"/>
    <property type="project" value="UniProtKB-KW"/>
</dbReference>
<protein>
    <recommendedName>
        <fullName evidence="7">Reverse transcriptase RNase H-like domain-containing protein</fullName>
    </recommendedName>
</protein>
<keyword evidence="9" id="KW-1185">Reference proteome</keyword>
<dbReference type="SUPFAM" id="SSF56672">
    <property type="entry name" value="DNA/RNA polymerases"/>
    <property type="match status" value="1"/>
</dbReference>
<evidence type="ECO:0000256" key="4">
    <source>
        <dbReference type="ARBA" id="ARBA00022759"/>
    </source>
</evidence>
<evidence type="ECO:0000256" key="3">
    <source>
        <dbReference type="ARBA" id="ARBA00022722"/>
    </source>
</evidence>
<evidence type="ECO:0000256" key="5">
    <source>
        <dbReference type="ARBA" id="ARBA00022801"/>
    </source>
</evidence>
<keyword evidence="6" id="KW-0695">RNA-directed DNA polymerase</keyword>
<dbReference type="Pfam" id="PF17917">
    <property type="entry name" value="RT_RNaseH"/>
    <property type="match status" value="1"/>
</dbReference>
<dbReference type="OrthoDB" id="3037028at2759"/>
<feature type="non-terminal residue" evidence="8">
    <location>
        <position position="1"/>
    </location>
</feature>
<dbReference type="InterPro" id="IPR043502">
    <property type="entry name" value="DNA/RNA_pol_sf"/>
</dbReference>
<evidence type="ECO:0000256" key="6">
    <source>
        <dbReference type="ARBA" id="ARBA00022918"/>
    </source>
</evidence>
<dbReference type="STRING" id="50990.A0A4Y7PGL1"/>
<accession>A0A4Y7PGL1</accession>
<sequence>ISECKSRYSQPKLELYGLFCALRHWRLHIIGVKNLIVEVDAKYIKGMINEPDIQPNNTINRWIQGILLFDFTLVHVPADRHQGPDALSRR</sequence>
<reference evidence="8 9" key="1">
    <citation type="submission" date="2018-06" db="EMBL/GenBank/DDBJ databases">
        <title>A transcriptomic atlas of mushroom development highlights an independent origin of complex multicellularity.</title>
        <authorList>
            <consortium name="DOE Joint Genome Institute"/>
            <person name="Krizsan K."/>
            <person name="Almasi E."/>
            <person name="Merenyi Z."/>
            <person name="Sahu N."/>
            <person name="Viragh M."/>
            <person name="Koszo T."/>
            <person name="Mondo S."/>
            <person name="Kiss B."/>
            <person name="Balint B."/>
            <person name="Kues U."/>
            <person name="Barry K."/>
            <person name="Hegedus J.C."/>
            <person name="Henrissat B."/>
            <person name="Johnson J."/>
            <person name="Lipzen A."/>
            <person name="Ohm R."/>
            <person name="Nagy I."/>
            <person name="Pangilinan J."/>
            <person name="Yan J."/>
            <person name="Xiong Y."/>
            <person name="Grigoriev I.V."/>
            <person name="Hibbett D.S."/>
            <person name="Nagy L.G."/>
        </authorList>
    </citation>
    <scope>NUCLEOTIDE SEQUENCE [LARGE SCALE GENOMIC DNA]</scope>
    <source>
        <strain evidence="8 9">SZMC22713</strain>
    </source>
</reference>
<evidence type="ECO:0000256" key="1">
    <source>
        <dbReference type="ARBA" id="ARBA00022679"/>
    </source>
</evidence>
<proteinExistence type="predicted"/>
<keyword evidence="5" id="KW-0378">Hydrolase</keyword>
<dbReference type="EMBL" id="ML170332">
    <property type="protein sequence ID" value="TDL14497.1"/>
    <property type="molecule type" value="Genomic_DNA"/>
</dbReference>
<evidence type="ECO:0000313" key="9">
    <source>
        <dbReference type="Proteomes" id="UP000294933"/>
    </source>
</evidence>
<evidence type="ECO:0000259" key="7">
    <source>
        <dbReference type="Pfam" id="PF17917"/>
    </source>
</evidence>
<evidence type="ECO:0000256" key="2">
    <source>
        <dbReference type="ARBA" id="ARBA00022695"/>
    </source>
</evidence>
<keyword evidence="3" id="KW-0540">Nuclease</keyword>
<dbReference type="InterPro" id="IPR041373">
    <property type="entry name" value="RT_RNaseH"/>
</dbReference>
<gene>
    <name evidence="8" type="ORF">BD410DRAFT_694319</name>
</gene>
<dbReference type="GO" id="GO:0004519">
    <property type="term" value="F:endonuclease activity"/>
    <property type="evidence" value="ECO:0007669"/>
    <property type="project" value="UniProtKB-KW"/>
</dbReference>
<keyword evidence="1" id="KW-0808">Transferase</keyword>
<keyword evidence="2" id="KW-0548">Nucleotidyltransferase</keyword>